<gene>
    <name evidence="8" type="ORF">SAMN03080606_00137</name>
</gene>
<evidence type="ECO:0000256" key="4">
    <source>
        <dbReference type="ARBA" id="ARBA00022679"/>
    </source>
</evidence>
<evidence type="ECO:0000256" key="3">
    <source>
        <dbReference type="ARBA" id="ARBA00022676"/>
    </source>
</evidence>
<comment type="similarity">
    <text evidence="2">Belongs to the glycosyltransferase 2 family.</text>
</comment>
<dbReference type="PANTHER" id="PTHR43179:SF12">
    <property type="entry name" value="GALACTOFURANOSYLTRANSFERASE GLFT2"/>
    <property type="match status" value="1"/>
</dbReference>
<sequence length="313" mass="36067">MSSSLDIIIVNWNSGNQLYDCLKSIQVTSKDGFNLRNVIIIDNHSTDNSLEKLENIEVPLITIKNNTNQGFGAACNQGVSKSNADYILFLNPDTRLFDKSLSIPIKVMSKKESNEIGVCGIQLIDEHKTIHRSCCNFPKTKHFLNRMTGLHYLFPKKFKTHFKTDWEHNENSVVEHVIGAFYLIRRELFQKMNGFDERFFVYLEDLDLSYRISKLGYKTLYLAEVNAFHRGGGTSEQVKAKRLFYSIRSRILYGFKHFNFFTAAILFFATLLIEPISRICLGIIKLSLKDVKEVLKAYSMLIKDIPNIARLSR</sequence>
<proteinExistence type="inferred from homology"/>
<feature type="transmembrane region" description="Helical" evidence="5">
    <location>
        <begin position="251"/>
        <end position="273"/>
    </location>
</feature>
<keyword evidence="9" id="KW-1185">Reference proteome</keyword>
<protein>
    <recommendedName>
        <fullName evidence="6 7">Glycosyltransferase 2-like domain-containing protein</fullName>
    </recommendedName>
</protein>
<keyword evidence="5" id="KW-0472">Membrane</keyword>
<feature type="domain" description="Glycosyltransferase 2-like" evidence="7">
    <location>
        <begin position="176"/>
        <end position="254"/>
    </location>
</feature>
<name>A0A1G5AHG5_9FIRM</name>
<evidence type="ECO:0000313" key="9">
    <source>
        <dbReference type="Proteomes" id="UP000198636"/>
    </source>
</evidence>
<dbReference type="InterPro" id="IPR029044">
    <property type="entry name" value="Nucleotide-diphossugar_trans"/>
</dbReference>
<dbReference type="Pfam" id="PF00535">
    <property type="entry name" value="Glycos_transf_2"/>
    <property type="match status" value="1"/>
</dbReference>
<evidence type="ECO:0000256" key="1">
    <source>
        <dbReference type="ARBA" id="ARBA00004776"/>
    </source>
</evidence>
<evidence type="ECO:0000313" key="8">
    <source>
        <dbReference type="EMBL" id="SCX77317.1"/>
    </source>
</evidence>
<dbReference type="GO" id="GO:0016757">
    <property type="term" value="F:glycosyltransferase activity"/>
    <property type="evidence" value="ECO:0007669"/>
    <property type="project" value="UniProtKB-KW"/>
</dbReference>
<organism evidence="8 9">
    <name type="scientific">Alkaliphilus peptidifermentans DSM 18978</name>
    <dbReference type="NCBI Taxonomy" id="1120976"/>
    <lineage>
        <taxon>Bacteria</taxon>
        <taxon>Bacillati</taxon>
        <taxon>Bacillota</taxon>
        <taxon>Clostridia</taxon>
        <taxon>Peptostreptococcales</taxon>
        <taxon>Natronincolaceae</taxon>
        <taxon>Alkaliphilus</taxon>
    </lineage>
</organism>
<keyword evidence="5" id="KW-1133">Transmembrane helix</keyword>
<dbReference type="SUPFAM" id="SSF53448">
    <property type="entry name" value="Nucleotide-diphospho-sugar transferases"/>
    <property type="match status" value="1"/>
</dbReference>
<dbReference type="InterPro" id="IPR001173">
    <property type="entry name" value="Glyco_trans_2-like"/>
</dbReference>
<dbReference type="AlphaFoldDB" id="A0A1G5AHG5"/>
<keyword evidence="5" id="KW-0812">Transmembrane</keyword>
<dbReference type="Gene3D" id="3.90.550.10">
    <property type="entry name" value="Spore Coat Polysaccharide Biosynthesis Protein SpsA, Chain A"/>
    <property type="match status" value="1"/>
</dbReference>
<evidence type="ECO:0000259" key="6">
    <source>
        <dbReference type="Pfam" id="PF00535"/>
    </source>
</evidence>
<dbReference type="EMBL" id="FMUS01000001">
    <property type="protein sequence ID" value="SCX77317.1"/>
    <property type="molecule type" value="Genomic_DNA"/>
</dbReference>
<accession>A0A1G5AHG5</accession>
<keyword evidence="3" id="KW-0328">Glycosyltransferase</keyword>
<reference evidence="8 9" key="1">
    <citation type="submission" date="2016-10" db="EMBL/GenBank/DDBJ databases">
        <authorList>
            <person name="de Groot N.N."/>
        </authorList>
    </citation>
    <scope>NUCLEOTIDE SEQUENCE [LARGE SCALE GENOMIC DNA]</scope>
    <source>
        <strain evidence="8 9">DSM 18978</strain>
    </source>
</reference>
<dbReference type="STRING" id="1120976.SAMN03080606_00137"/>
<keyword evidence="4" id="KW-0808">Transferase</keyword>
<dbReference type="Proteomes" id="UP000198636">
    <property type="component" value="Unassembled WGS sequence"/>
</dbReference>
<evidence type="ECO:0000259" key="7">
    <source>
        <dbReference type="Pfam" id="PF13632"/>
    </source>
</evidence>
<dbReference type="RefSeq" id="WP_091538781.1">
    <property type="nucleotide sequence ID" value="NZ_FMUS01000001.1"/>
</dbReference>
<dbReference type="OrthoDB" id="9813495at2"/>
<dbReference type="PANTHER" id="PTHR43179">
    <property type="entry name" value="RHAMNOSYLTRANSFERASE WBBL"/>
    <property type="match status" value="1"/>
</dbReference>
<feature type="domain" description="Glycosyltransferase 2-like" evidence="6">
    <location>
        <begin position="7"/>
        <end position="157"/>
    </location>
</feature>
<evidence type="ECO:0000256" key="5">
    <source>
        <dbReference type="SAM" id="Phobius"/>
    </source>
</evidence>
<evidence type="ECO:0000256" key="2">
    <source>
        <dbReference type="ARBA" id="ARBA00006739"/>
    </source>
</evidence>
<comment type="pathway">
    <text evidence="1">Cell wall biogenesis; cell wall polysaccharide biosynthesis.</text>
</comment>
<dbReference type="CDD" id="cd04186">
    <property type="entry name" value="GT_2_like_c"/>
    <property type="match status" value="1"/>
</dbReference>
<dbReference type="Pfam" id="PF13632">
    <property type="entry name" value="Glyco_trans_2_3"/>
    <property type="match status" value="1"/>
</dbReference>